<proteinExistence type="predicted"/>
<gene>
    <name evidence="1" type="ORF">BDK92_2741</name>
</gene>
<evidence type="ECO:0000313" key="2">
    <source>
        <dbReference type="Proteomes" id="UP000277671"/>
    </source>
</evidence>
<accession>A0A495JIM4</accession>
<dbReference type="AlphaFoldDB" id="A0A495JIM4"/>
<dbReference type="Proteomes" id="UP000277671">
    <property type="component" value="Unassembled WGS sequence"/>
</dbReference>
<dbReference type="OrthoDB" id="4332517at2"/>
<protein>
    <submittedName>
        <fullName evidence="1">Uncharacterized protein</fullName>
    </submittedName>
</protein>
<dbReference type="RefSeq" id="WP_121157041.1">
    <property type="nucleotide sequence ID" value="NZ_RBKT01000001.1"/>
</dbReference>
<keyword evidence="2" id="KW-1185">Reference proteome</keyword>
<comment type="caution">
    <text evidence="1">The sequence shown here is derived from an EMBL/GenBank/DDBJ whole genome shotgun (WGS) entry which is preliminary data.</text>
</comment>
<reference evidence="1 2" key="1">
    <citation type="submission" date="2018-10" db="EMBL/GenBank/DDBJ databases">
        <title>Sequencing the genomes of 1000 actinobacteria strains.</title>
        <authorList>
            <person name="Klenk H.-P."/>
        </authorList>
    </citation>
    <scope>NUCLEOTIDE SEQUENCE [LARGE SCALE GENOMIC DNA]</scope>
    <source>
        <strain evidence="1 2">DSM 45175</strain>
    </source>
</reference>
<sequence length="94" mass="10293">MVVAAAWRAGVTVVAELADVIGVSEATIYLDLQAAGINTSEETSASTVMTRAIEEMRRSGRMMKGREIVEQYGCSAVYAYRVRQRARAALEQHL</sequence>
<dbReference type="EMBL" id="RBKT01000001">
    <property type="protein sequence ID" value="RKR88418.1"/>
    <property type="molecule type" value="Genomic_DNA"/>
</dbReference>
<name>A0A495JIM4_9ACTN</name>
<evidence type="ECO:0000313" key="1">
    <source>
        <dbReference type="EMBL" id="RKR88418.1"/>
    </source>
</evidence>
<organism evidence="1 2">
    <name type="scientific">Micromonospora pisi</name>
    <dbReference type="NCBI Taxonomy" id="589240"/>
    <lineage>
        <taxon>Bacteria</taxon>
        <taxon>Bacillati</taxon>
        <taxon>Actinomycetota</taxon>
        <taxon>Actinomycetes</taxon>
        <taxon>Micromonosporales</taxon>
        <taxon>Micromonosporaceae</taxon>
        <taxon>Micromonospora</taxon>
    </lineage>
</organism>